<evidence type="ECO:0000256" key="6">
    <source>
        <dbReference type="ARBA" id="ARBA00023237"/>
    </source>
</evidence>
<dbReference type="NCBIfam" id="TIGR04057">
    <property type="entry name" value="SusC_RagA_signa"/>
    <property type="match status" value="1"/>
</dbReference>
<evidence type="ECO:0000256" key="2">
    <source>
        <dbReference type="ARBA" id="ARBA00022448"/>
    </source>
</evidence>
<evidence type="ECO:0000313" key="10">
    <source>
        <dbReference type="EMBL" id="MBL0745203.1"/>
    </source>
</evidence>
<feature type="signal peptide" evidence="8">
    <location>
        <begin position="1"/>
        <end position="22"/>
    </location>
</feature>
<dbReference type="InterPro" id="IPR023996">
    <property type="entry name" value="TonB-dep_OMP_SusC/RagA"/>
</dbReference>
<proteinExistence type="inferred from homology"/>
<keyword evidence="5 7" id="KW-0472">Membrane</keyword>
<keyword evidence="3 7" id="KW-1134">Transmembrane beta strand</keyword>
<dbReference type="EMBL" id="JAERRB010000014">
    <property type="protein sequence ID" value="MBL0745203.1"/>
    <property type="molecule type" value="Genomic_DNA"/>
</dbReference>
<dbReference type="NCBIfam" id="TIGR04056">
    <property type="entry name" value="OMP_RagA_SusC"/>
    <property type="match status" value="1"/>
</dbReference>
<dbReference type="InterPro" id="IPR008969">
    <property type="entry name" value="CarboxyPept-like_regulatory"/>
</dbReference>
<protein>
    <submittedName>
        <fullName evidence="10">SusC/RagA family TonB-linked outer membrane protein</fullName>
    </submittedName>
</protein>
<dbReference type="Pfam" id="PF13715">
    <property type="entry name" value="CarbopepD_reg_2"/>
    <property type="match status" value="1"/>
</dbReference>
<accession>A0ABS1L0H1</accession>
<dbReference type="InterPro" id="IPR012910">
    <property type="entry name" value="Plug_dom"/>
</dbReference>
<dbReference type="Gene3D" id="2.60.40.1120">
    <property type="entry name" value="Carboxypeptidase-like, regulatory domain"/>
    <property type="match status" value="1"/>
</dbReference>
<dbReference type="SUPFAM" id="SSF49464">
    <property type="entry name" value="Carboxypeptidase regulatory domain-like"/>
    <property type="match status" value="1"/>
</dbReference>
<dbReference type="Proteomes" id="UP000613030">
    <property type="component" value="Unassembled WGS sequence"/>
</dbReference>
<evidence type="ECO:0000313" key="11">
    <source>
        <dbReference type="Proteomes" id="UP000613030"/>
    </source>
</evidence>
<evidence type="ECO:0000256" key="5">
    <source>
        <dbReference type="ARBA" id="ARBA00023136"/>
    </source>
</evidence>
<keyword evidence="4 7" id="KW-0812">Transmembrane</keyword>
<sequence>MRKFLLVCLTAVFALASSEVWAQERTISGRITSPEDGSPMPGVNVVLKGSTNGTVTDVDGRYSLSVPQSGGTLVFSFIGLKSQEVVIGERTTVDLQMDQDVTQLSEVVVSALGIEQNRDELGTASSNIGGSAVSKSGEATLINGLAAKASGVNIIKSSGDPGAGAYIQIRGQSTITGNLQPLIILDGMPIYNSQSGISETDGNVDGVAQQSRLNDLNPDDIQSIEVLKGASAGALWGTRAANGVIVITTKKGSSDKGKINVSLKYTRSMDKLYIAHDLTKNWGSGTLMQYQNAPSSGGSWGDYIPDRKGGADAFITDPTAPGYNGFFQAADGTRFYAIPNGTAADPHGGKNSRDVFDYRDNLFKTGSYNDFGVTLNGGDKDGNFYISIDNLKQDGIIQRNSNYDRTSIRVNTNKRFNEFVKMSSNFGYTKTKSNRTQMGSNVSGLYLGGLRTSPDFNNEYAVGTYTDANGVVAFDRQRAYRNPLGASEKSTYDNPLWMMDHNISTSDVDRFMGSFELGVSPWKWFDITARAGVDTYIDRRYDLLDPLASAQPGGKLILQNLKETQFNGDLFGRGKFNLNEDLTLIALVGLNLNQRQYERIGGTAQSFIIDKSIPTDITNATLSNQFPFNAFTQQRTAAVYSTLDFAYKNMLFLGLTGRGESASTFGRATKSTFYYPAANLAWQFSQLLESDVLSFGKLRTSYGQVGVQPSPYNTATYYTPGGVLDGWGTQILSAAYNGGYTESTTLGNAFLKPERKTEIEFGTDLRFFQDRVSLSATYFTNKTTDAILKVATAASTGFADKVANAAEITNHGWEFDLGADILKVGDFSWKLSGNWSMYRNKVTSLAGTSSLFLNGFAGTSSRAVEGQPLGVLWGIDWEKDAQGNLMLDERGFPKAATNESVIGNPNPDWKAAFGNTFSFKGFSLYVLVERTQGGQIWAGTHGIMNNFGRSTDTDVLSTISAAEAAAMPVWGSIPNNAGGTDRSKFVAERYTPNADGTYTFRGSVQDFGGGKVALDQGWYTDLGGGFGPVASQFVKDATNTRIREVTLAYSLNSSAFRAATKLTSIDFSITGRNLFITGPDIKYIGTDPETNLTGSTNGRGLEYFNNPATRSYLFTIKINY</sequence>
<keyword evidence="8" id="KW-0732">Signal</keyword>
<dbReference type="Gene3D" id="2.40.170.20">
    <property type="entry name" value="TonB-dependent receptor, beta-barrel domain"/>
    <property type="match status" value="1"/>
</dbReference>
<evidence type="ECO:0000256" key="7">
    <source>
        <dbReference type="PROSITE-ProRule" id="PRU01360"/>
    </source>
</evidence>
<dbReference type="Gene3D" id="2.170.130.10">
    <property type="entry name" value="TonB-dependent receptor, plug domain"/>
    <property type="match status" value="1"/>
</dbReference>
<comment type="subcellular location">
    <subcellularLocation>
        <location evidence="1 7">Cell outer membrane</location>
        <topology evidence="1 7">Multi-pass membrane protein</topology>
    </subcellularLocation>
</comment>
<dbReference type="Pfam" id="PF07715">
    <property type="entry name" value="Plug"/>
    <property type="match status" value="1"/>
</dbReference>
<dbReference type="InterPro" id="IPR023997">
    <property type="entry name" value="TonB-dep_OMP_SusC/RagA_CS"/>
</dbReference>
<comment type="caution">
    <text evidence="10">The sequence shown here is derived from an EMBL/GenBank/DDBJ whole genome shotgun (WGS) entry which is preliminary data.</text>
</comment>
<keyword evidence="11" id="KW-1185">Reference proteome</keyword>
<organism evidence="10 11">
    <name type="scientific">Chryseolinea lacunae</name>
    <dbReference type="NCBI Taxonomy" id="2801331"/>
    <lineage>
        <taxon>Bacteria</taxon>
        <taxon>Pseudomonadati</taxon>
        <taxon>Bacteroidota</taxon>
        <taxon>Cytophagia</taxon>
        <taxon>Cytophagales</taxon>
        <taxon>Fulvivirgaceae</taxon>
        <taxon>Chryseolinea</taxon>
    </lineage>
</organism>
<dbReference type="InterPro" id="IPR039426">
    <property type="entry name" value="TonB-dep_rcpt-like"/>
</dbReference>
<dbReference type="SUPFAM" id="SSF56935">
    <property type="entry name" value="Porins"/>
    <property type="match status" value="1"/>
</dbReference>
<dbReference type="InterPro" id="IPR036942">
    <property type="entry name" value="Beta-barrel_TonB_sf"/>
</dbReference>
<reference evidence="10 11" key="1">
    <citation type="submission" date="2021-01" db="EMBL/GenBank/DDBJ databases">
        <title>Chryseolinea sp. Jin1 Genome sequencing and assembly.</title>
        <authorList>
            <person name="Kim I."/>
        </authorList>
    </citation>
    <scope>NUCLEOTIDE SEQUENCE [LARGE SCALE GENOMIC DNA]</scope>
    <source>
        <strain evidence="10 11">Jin1</strain>
    </source>
</reference>
<evidence type="ECO:0000256" key="1">
    <source>
        <dbReference type="ARBA" id="ARBA00004571"/>
    </source>
</evidence>
<keyword evidence="6 7" id="KW-0998">Cell outer membrane</keyword>
<comment type="similarity">
    <text evidence="7">Belongs to the TonB-dependent receptor family.</text>
</comment>
<dbReference type="PROSITE" id="PS52016">
    <property type="entry name" value="TONB_DEPENDENT_REC_3"/>
    <property type="match status" value="1"/>
</dbReference>
<dbReference type="InterPro" id="IPR037066">
    <property type="entry name" value="Plug_dom_sf"/>
</dbReference>
<evidence type="ECO:0000256" key="3">
    <source>
        <dbReference type="ARBA" id="ARBA00022452"/>
    </source>
</evidence>
<name>A0ABS1L0H1_9BACT</name>
<feature type="chain" id="PRO_5046114484" evidence="8">
    <location>
        <begin position="23"/>
        <end position="1120"/>
    </location>
</feature>
<dbReference type="RefSeq" id="WP_202015507.1">
    <property type="nucleotide sequence ID" value="NZ_JAERRB010000014.1"/>
</dbReference>
<evidence type="ECO:0000256" key="4">
    <source>
        <dbReference type="ARBA" id="ARBA00022692"/>
    </source>
</evidence>
<evidence type="ECO:0000256" key="8">
    <source>
        <dbReference type="SAM" id="SignalP"/>
    </source>
</evidence>
<feature type="domain" description="TonB-dependent receptor plug" evidence="9">
    <location>
        <begin position="122"/>
        <end position="244"/>
    </location>
</feature>
<keyword evidence="2 7" id="KW-0813">Transport</keyword>
<gene>
    <name evidence="10" type="ORF">JI741_28490</name>
</gene>
<evidence type="ECO:0000259" key="9">
    <source>
        <dbReference type="Pfam" id="PF07715"/>
    </source>
</evidence>